<protein>
    <submittedName>
        <fullName evidence="1">ChaB family protein</fullName>
    </submittedName>
</protein>
<dbReference type="Gene3D" id="1.10.1740.70">
    <property type="entry name" value="ChaB"/>
    <property type="match status" value="1"/>
</dbReference>
<organism evidence="1 2">
    <name type="scientific">Aquibacillus koreensis</name>
    <dbReference type="NCBI Taxonomy" id="279446"/>
    <lineage>
        <taxon>Bacteria</taxon>
        <taxon>Bacillati</taxon>
        <taxon>Bacillota</taxon>
        <taxon>Bacilli</taxon>
        <taxon>Bacillales</taxon>
        <taxon>Bacillaceae</taxon>
        <taxon>Aquibacillus</taxon>
    </lineage>
</organism>
<dbReference type="RefSeq" id="WP_259871815.1">
    <property type="nucleotide sequence ID" value="NZ_JAMQJZ010000009.1"/>
</dbReference>
<gene>
    <name evidence="1" type="ORF">NC661_12160</name>
</gene>
<accession>A0A9X3WLP6</accession>
<dbReference type="AlphaFoldDB" id="A0A9X3WLP6"/>
<dbReference type="InterPro" id="IPR037205">
    <property type="entry name" value="ChaB_sf"/>
</dbReference>
<evidence type="ECO:0000313" key="2">
    <source>
        <dbReference type="Proteomes" id="UP001145072"/>
    </source>
</evidence>
<dbReference type="InterPro" id="IPR009317">
    <property type="entry name" value="ChaB"/>
</dbReference>
<dbReference type="Proteomes" id="UP001145072">
    <property type="component" value="Unassembled WGS sequence"/>
</dbReference>
<dbReference type="EMBL" id="JAMQJZ010000009">
    <property type="protein sequence ID" value="MDC3421123.1"/>
    <property type="molecule type" value="Genomic_DNA"/>
</dbReference>
<evidence type="ECO:0000313" key="1">
    <source>
        <dbReference type="EMBL" id="MDC3421123.1"/>
    </source>
</evidence>
<reference evidence="1" key="1">
    <citation type="submission" date="2022-06" db="EMBL/GenBank/DDBJ databases">
        <title>Aquibacillus sp. a new bacterium isolated from soil saline samples.</title>
        <authorList>
            <person name="Galisteo C."/>
            <person name="De La Haba R."/>
            <person name="Sanchez-Porro C."/>
            <person name="Ventosa A."/>
        </authorList>
    </citation>
    <scope>NUCLEOTIDE SEQUENCE</scope>
    <source>
        <strain evidence="1">JCM 12387</strain>
    </source>
</reference>
<keyword evidence="2" id="KW-1185">Reference proteome</keyword>
<proteinExistence type="predicted"/>
<comment type="caution">
    <text evidence="1">The sequence shown here is derived from an EMBL/GenBank/DDBJ whole genome shotgun (WGS) entry which is preliminary data.</text>
</comment>
<dbReference type="SUPFAM" id="SSF140376">
    <property type="entry name" value="ChaB-like"/>
    <property type="match status" value="1"/>
</dbReference>
<sequence>MPYNSITDLPAQVSKPLPKHAKEIFKEAFNSAEEQYQKEETAFKVAWSAVKEKYSKNDNGEWVKKE</sequence>
<dbReference type="Pfam" id="PF06150">
    <property type="entry name" value="ChaB"/>
    <property type="match status" value="1"/>
</dbReference>
<name>A0A9X3WLP6_9BACI</name>